<proteinExistence type="inferred from homology"/>
<feature type="compositionally biased region" description="Basic and acidic residues" evidence="3">
    <location>
        <begin position="569"/>
        <end position="580"/>
    </location>
</feature>
<organism evidence="5 6">
    <name type="scientific">Strongyloides venezuelensis</name>
    <name type="common">Threadworm</name>
    <dbReference type="NCBI Taxonomy" id="75913"/>
    <lineage>
        <taxon>Eukaryota</taxon>
        <taxon>Metazoa</taxon>
        <taxon>Ecdysozoa</taxon>
        <taxon>Nematoda</taxon>
        <taxon>Chromadorea</taxon>
        <taxon>Rhabditida</taxon>
        <taxon>Tylenchina</taxon>
        <taxon>Panagrolaimomorpha</taxon>
        <taxon>Strongyloidoidea</taxon>
        <taxon>Strongyloididae</taxon>
        <taxon>Strongyloides</taxon>
    </lineage>
</organism>
<feature type="region of interest" description="Disordered" evidence="3">
    <location>
        <begin position="569"/>
        <end position="659"/>
    </location>
</feature>
<feature type="compositionally biased region" description="Basic residues" evidence="3">
    <location>
        <begin position="610"/>
        <end position="620"/>
    </location>
</feature>
<feature type="compositionally biased region" description="Basic and acidic residues" evidence="3">
    <location>
        <begin position="293"/>
        <end position="322"/>
    </location>
</feature>
<feature type="compositionally biased region" description="Basic and acidic residues" evidence="3">
    <location>
        <begin position="40"/>
        <end position="50"/>
    </location>
</feature>
<keyword evidence="5" id="KW-1185">Reference proteome</keyword>
<feature type="region of interest" description="Disordered" evidence="3">
    <location>
        <begin position="368"/>
        <end position="448"/>
    </location>
</feature>
<dbReference type="WBParaSite" id="SVE_1742400.1">
    <property type="protein sequence ID" value="SVE_1742400.1"/>
    <property type="gene ID" value="SVE_1742400"/>
</dbReference>
<feature type="compositionally biased region" description="Acidic residues" evidence="3">
    <location>
        <begin position="397"/>
        <end position="406"/>
    </location>
</feature>
<dbReference type="Pfam" id="PF12936">
    <property type="entry name" value="Kri1_C"/>
    <property type="match status" value="1"/>
</dbReference>
<evidence type="ECO:0000259" key="4">
    <source>
        <dbReference type="Pfam" id="PF12936"/>
    </source>
</evidence>
<dbReference type="Proteomes" id="UP000035680">
    <property type="component" value="Unassembled WGS sequence"/>
</dbReference>
<evidence type="ECO:0000256" key="3">
    <source>
        <dbReference type="SAM" id="MobiDB-lite"/>
    </source>
</evidence>
<sequence>MSKKLDLGSDDEGASLTINKDYANRYENWRRNEELQKLKDKYGDDAKLSEQESSSSEEDVPEWTAGDEKTFFKALAALKSKDPSIYDKNCDFQSDSDDEEIKTDSSKSKKKKEKTFLMKDYERKLVIERGGIIESDDDVSKTKNDPSYQEKLKKTKDEIKAALAEMSDDDDLLKKRVKTDEEIKKEKDDMVNWLKGQKPAKGKQGEIVNKLKQVWMKNDLSESEKFLRDYILEKKYDVSSDEEVIPTYDEIVSLDQALEEEDKMEQFEQKFNYRYEDPDQEFIKQYPRTISDTVRKTNEKRKEQREKYKERKEAEKQQRKEEISRLRSLKKKEIEEKLEKLKKISGKDDINFSIEDLEKDFDPSEYDKKMTELFGNDEVSENELNEELEKPVFSDLSSDEDSDYDDINVTKVDEALSTDEGEGKTDEGCARGRPEELKSSRRRRKRNTKLMKAISKKKPLFDPNEKTFEEYFNEYYALNYEDIGKDGTIHRFHYRTVPANDFGLTVDEILNSDDRALNSWVSIKKVSAYRSEREEKSDLFAFRHKAKNIKKKKQVLSTDFGGKKSIKLKEKKEETEREVNELANGDVLPPPDEKKKVEDTGVESTESVFKKKRNRRKKRTRGDVEQSKEGETMGEPSVKVSKTENDDKKQEKTTCDIEQYKEEDVIDESSLKVSKTGNKVEKKFNNKKLFKKKNHAPRDATLDIDDERLKAYGINPSKYHRSRIYGKKQATKKD</sequence>
<reference evidence="6" key="2">
    <citation type="submission" date="2015-08" db="UniProtKB">
        <authorList>
            <consortium name="WormBaseParasite"/>
        </authorList>
    </citation>
    <scope>IDENTIFICATION</scope>
</reference>
<protein>
    <recommendedName>
        <fullName evidence="2">Protein KRI1 homolog</fullName>
    </recommendedName>
</protein>
<dbReference type="GO" id="GO:0005730">
    <property type="term" value="C:nucleolus"/>
    <property type="evidence" value="ECO:0007669"/>
    <property type="project" value="TreeGrafter"/>
</dbReference>
<evidence type="ECO:0000256" key="1">
    <source>
        <dbReference type="ARBA" id="ARBA00007473"/>
    </source>
</evidence>
<accession>A0A0K0FY98</accession>
<feature type="compositionally biased region" description="Basic and acidic residues" evidence="3">
    <location>
        <begin position="641"/>
        <end position="659"/>
    </location>
</feature>
<reference evidence="5" key="1">
    <citation type="submission" date="2014-07" db="EMBL/GenBank/DDBJ databases">
        <authorList>
            <person name="Martin A.A"/>
            <person name="De Silva N."/>
        </authorList>
    </citation>
    <scope>NUCLEOTIDE SEQUENCE</scope>
</reference>
<dbReference type="PANTHER" id="PTHR14490">
    <property type="entry name" value="ZINC FINGER, ZZ TYPE"/>
    <property type="match status" value="1"/>
</dbReference>
<feature type="region of interest" description="Disordered" evidence="3">
    <location>
        <begin position="84"/>
        <end position="112"/>
    </location>
</feature>
<feature type="region of interest" description="Disordered" evidence="3">
    <location>
        <begin position="40"/>
        <end position="63"/>
    </location>
</feature>
<feature type="domain" description="Kri1-like C-terminal" evidence="4">
    <location>
        <begin position="466"/>
        <end position="555"/>
    </location>
</feature>
<feature type="compositionally biased region" description="Basic and acidic residues" evidence="3">
    <location>
        <begin position="421"/>
        <end position="439"/>
    </location>
</feature>
<dbReference type="Pfam" id="PF05178">
    <property type="entry name" value="Kri1"/>
    <property type="match status" value="1"/>
</dbReference>
<dbReference type="GO" id="GO:0000447">
    <property type="term" value="P:endonucleolytic cleavage in ITS1 to separate SSU-rRNA from 5.8S rRNA and LSU-rRNA from tricistronic rRNA transcript (SSU-rRNA, 5.8S rRNA, LSU-rRNA)"/>
    <property type="evidence" value="ECO:0007669"/>
    <property type="project" value="TreeGrafter"/>
</dbReference>
<dbReference type="InterPro" id="IPR024626">
    <property type="entry name" value="Kri1-like_C"/>
</dbReference>
<evidence type="ECO:0000313" key="5">
    <source>
        <dbReference type="Proteomes" id="UP000035680"/>
    </source>
</evidence>
<feature type="compositionally biased region" description="Basic and acidic residues" evidence="3">
    <location>
        <begin position="621"/>
        <end position="631"/>
    </location>
</feature>
<dbReference type="STRING" id="75913.A0A0K0FY98"/>
<evidence type="ECO:0000313" key="6">
    <source>
        <dbReference type="WBParaSite" id="SVE_1742400.1"/>
    </source>
</evidence>
<dbReference type="GO" id="GO:0030686">
    <property type="term" value="C:90S preribosome"/>
    <property type="evidence" value="ECO:0007669"/>
    <property type="project" value="TreeGrafter"/>
</dbReference>
<dbReference type="InterPro" id="IPR018034">
    <property type="entry name" value="Kri1"/>
</dbReference>
<dbReference type="PANTHER" id="PTHR14490:SF5">
    <property type="entry name" value="PROTEIN KRI1 HOMOLOG"/>
    <property type="match status" value="1"/>
</dbReference>
<comment type="similarity">
    <text evidence="1">Belongs to the KRI1 family.</text>
</comment>
<name>A0A0K0FY98_STRVS</name>
<feature type="region of interest" description="Disordered" evidence="3">
    <location>
        <begin position="286"/>
        <end position="322"/>
    </location>
</feature>
<dbReference type="AlphaFoldDB" id="A0A0K0FY98"/>
<evidence type="ECO:0000256" key="2">
    <source>
        <dbReference type="ARBA" id="ARBA00017294"/>
    </source>
</evidence>